<sequence length="105" mass="12029">MVRELGYDRVISYWYSIHIYSNGGLTKLNDDQDVIDMLVFVQETRLIDIFLHHGVDSNEGWFCSQSRSNLFVDVEANTVPTRGVVIEELDDNYGLLFLLVGNGKQ</sequence>
<dbReference type="Proteomes" id="UP000507222">
    <property type="component" value="Unassembled WGS sequence"/>
</dbReference>
<gene>
    <name evidence="1" type="ORF">CURHAP_LOCUS37182</name>
</gene>
<protein>
    <submittedName>
        <fullName evidence="1">Uncharacterized protein</fullName>
    </submittedName>
</protein>
<organism evidence="1 2">
    <name type="scientific">Prunus armeniaca</name>
    <name type="common">Apricot</name>
    <name type="synonym">Armeniaca vulgaris</name>
    <dbReference type="NCBI Taxonomy" id="36596"/>
    <lineage>
        <taxon>Eukaryota</taxon>
        <taxon>Viridiplantae</taxon>
        <taxon>Streptophyta</taxon>
        <taxon>Embryophyta</taxon>
        <taxon>Tracheophyta</taxon>
        <taxon>Spermatophyta</taxon>
        <taxon>Magnoliopsida</taxon>
        <taxon>eudicotyledons</taxon>
        <taxon>Gunneridae</taxon>
        <taxon>Pentapetalae</taxon>
        <taxon>rosids</taxon>
        <taxon>fabids</taxon>
        <taxon>Rosales</taxon>
        <taxon>Rosaceae</taxon>
        <taxon>Amygdaloideae</taxon>
        <taxon>Amygdaleae</taxon>
        <taxon>Prunus</taxon>
    </lineage>
</organism>
<dbReference type="EMBL" id="CAEKDK010000006">
    <property type="protein sequence ID" value="CAB4283131.1"/>
    <property type="molecule type" value="Genomic_DNA"/>
</dbReference>
<accession>A0A6J5V4K9</accession>
<evidence type="ECO:0000313" key="2">
    <source>
        <dbReference type="Proteomes" id="UP000507222"/>
    </source>
</evidence>
<evidence type="ECO:0000313" key="1">
    <source>
        <dbReference type="EMBL" id="CAB4283131.1"/>
    </source>
</evidence>
<name>A0A6J5V4K9_PRUAR</name>
<proteinExistence type="predicted"/>
<dbReference type="AlphaFoldDB" id="A0A6J5V4K9"/>
<reference evidence="1 2" key="1">
    <citation type="submission" date="2020-05" db="EMBL/GenBank/DDBJ databases">
        <authorList>
            <person name="Campoy J."/>
            <person name="Schneeberger K."/>
            <person name="Spophaly S."/>
        </authorList>
    </citation>
    <scope>NUCLEOTIDE SEQUENCE [LARGE SCALE GENOMIC DNA]</scope>
    <source>
        <strain evidence="1">PruArmRojPasFocal</strain>
    </source>
</reference>